<feature type="region of interest" description="Disordered" evidence="2">
    <location>
        <begin position="783"/>
        <end position="874"/>
    </location>
</feature>
<feature type="region of interest" description="Disordered" evidence="2">
    <location>
        <begin position="578"/>
        <end position="620"/>
    </location>
</feature>
<gene>
    <name evidence="3" type="ORF">CVLEPA_LOCUS27274</name>
</gene>
<dbReference type="PANTHER" id="PTHR18957:SF0">
    <property type="entry name" value="CENTLEIN"/>
    <property type="match status" value="1"/>
</dbReference>
<feature type="coiled-coil region" evidence="1">
    <location>
        <begin position="433"/>
        <end position="467"/>
    </location>
</feature>
<keyword evidence="4" id="KW-1185">Reference proteome</keyword>
<feature type="coiled-coil region" evidence="1">
    <location>
        <begin position="76"/>
        <end position="226"/>
    </location>
</feature>
<feature type="coiled-coil region" evidence="1">
    <location>
        <begin position="5"/>
        <end position="32"/>
    </location>
</feature>
<feature type="compositionally biased region" description="Basic and acidic residues" evidence="2">
    <location>
        <begin position="607"/>
        <end position="620"/>
    </location>
</feature>
<feature type="compositionally biased region" description="Basic and acidic residues" evidence="2">
    <location>
        <begin position="946"/>
        <end position="957"/>
    </location>
</feature>
<sequence length="1283" mass="148509">MEDLFKSKDAEISKLLAENRELSDELRQCQADKEFVWSLWKRLQVSSPDLTQAISLVMAREKEKAETKDRKVLEILQSKDEQIKDLEETITNLSKEMDKMKTEKSDLELKGNKNVTDCLELQNEISKLNHQIKKMQEENEERISSYKRSLSAVENKKDEFAEKITALLTDLQAMRSKLQDSQDINEELSGKIMLLRNEAHDKDAVLRRLTKEREGLVIELENVKCDYNKVKNGEVIRKQDLQTKDRSYQDIKEAYEQLQTHNHQQKQLITQLQELQSNTQKVVSEQESKHRNEKRDLQSVYDELTKKLGTLDKDNDKLTRDNAELKRRVQVQDQALHDTERELKKSIEMATRNRRNYNFTDMDDLAEQVDLQRKEIEALQRRLHDKARRNRRSDSPYDDAGADQTFSPIIERGAGRNPSRSRSLSPGGANRHVHLMQKKLKATETKLEDTKQLLHLKKEEIREIQRAHNKRLERLRTLQSDYRSLKSGLDEEDGRGSPKRRHRRAAKSDPRNLRQENSETVWNDLAQYKQENRALLQERISMEEELDGLRVQTAMDRAAIQDLNLCLKNEKEELVSRLRSSSNVHDRLSSTPKRNKHETKPSRRATKNLERRLENAAEDNRLLKKDKDRLLDDNRSLKDEIKALKREATETRQNGTKLRQENGEVRRKVEALKCDNDQLLQETGTLRTEIQGLRTENAAVRSENSSLRSENSDLRQDVADFKAELVGLKNELQEIDLSTAETERRSTASKQSGSPHEGQKPSIAKKHQKFLNRSIQNMKEAFGEDFHPGELTDPVSTTTMSEDTQHPEEGGRSDASSLGQSIVRASRRRKVYNRDLDEDKDDDDTLVDESVDPSPRRMKSSRPASLPRHGDGGSVAALKRRLASLQAQCSSLRNAKQNAVKKVNDEKEKNSQLQSELSSCQNKIKNMKQAIQRLNRESELLQREREDLQQGLEDARKSQPPPQVHSDADYKYLESKLKVSNNEAQKLSDQVKDLRKEVESKNEQASIEKEKLSRLERDVGMKRQLIDELRVKVKDHEGRTKEDHNKNLDLQEKLRQIEEDLSHKKNHVESLRRQLQVCTEEKSRYEAMYNKSREELEKRCQQLTSVQASKLEAENVTSQVQQEAEHQLQALASRSELALDKLKGKSERADEKTKEFNTFVTSLTSQLFDLLCRQRDLLLQEKISQAEMKSRLNESGGKRASSSMSHAQTVACNILNMSKSDFEDLMAPVDVGRWKTEQQQWEEDKILMNKQDQNWKNKVEKIAAENVSSAGCCHVTCLCWSVA</sequence>
<evidence type="ECO:0000256" key="1">
    <source>
        <dbReference type="SAM" id="Coils"/>
    </source>
</evidence>
<feature type="region of interest" description="Disordered" evidence="2">
    <location>
        <begin position="486"/>
        <end position="518"/>
    </location>
</feature>
<evidence type="ECO:0000256" key="2">
    <source>
        <dbReference type="SAM" id="MobiDB-lite"/>
    </source>
</evidence>
<feature type="region of interest" description="Disordered" evidence="2">
    <location>
        <begin position="382"/>
        <end position="432"/>
    </location>
</feature>
<protein>
    <recommendedName>
        <fullName evidence="5">Centlein</fullName>
    </recommendedName>
</protein>
<comment type="caution">
    <text evidence="3">The sequence shown here is derived from an EMBL/GenBank/DDBJ whole genome shotgun (WGS) entry which is preliminary data.</text>
</comment>
<dbReference type="Proteomes" id="UP001642483">
    <property type="component" value="Unassembled WGS sequence"/>
</dbReference>
<keyword evidence="1" id="KW-0175">Coiled coil</keyword>
<proteinExistence type="predicted"/>
<dbReference type="Gene3D" id="1.10.287.1490">
    <property type="match status" value="1"/>
</dbReference>
<organism evidence="3 4">
    <name type="scientific">Clavelina lepadiformis</name>
    <name type="common">Light-bulb sea squirt</name>
    <name type="synonym">Ascidia lepadiformis</name>
    <dbReference type="NCBI Taxonomy" id="159417"/>
    <lineage>
        <taxon>Eukaryota</taxon>
        <taxon>Metazoa</taxon>
        <taxon>Chordata</taxon>
        <taxon>Tunicata</taxon>
        <taxon>Ascidiacea</taxon>
        <taxon>Aplousobranchia</taxon>
        <taxon>Clavelinidae</taxon>
        <taxon>Clavelina</taxon>
    </lineage>
</organism>
<feature type="compositionally biased region" description="Basic and acidic residues" evidence="2">
    <location>
        <begin position="803"/>
        <end position="812"/>
    </location>
</feature>
<dbReference type="Gene3D" id="1.20.5.340">
    <property type="match status" value="1"/>
</dbReference>
<dbReference type="InterPro" id="IPR038810">
    <property type="entry name" value="CNTLN"/>
</dbReference>
<feature type="coiled-coil region" evidence="1">
    <location>
        <begin position="525"/>
        <end position="552"/>
    </location>
</feature>
<name>A0ABP0GQH0_CLALP</name>
<feature type="region of interest" description="Disordered" evidence="2">
    <location>
        <begin position="736"/>
        <end position="764"/>
    </location>
</feature>
<accession>A0ABP0GQH0</accession>
<feature type="compositionally biased region" description="Acidic residues" evidence="2">
    <location>
        <begin position="838"/>
        <end position="851"/>
    </location>
</feature>
<feature type="region of interest" description="Disordered" evidence="2">
    <location>
        <begin position="946"/>
        <end position="966"/>
    </location>
</feature>
<feature type="compositionally biased region" description="Basic and acidic residues" evidence="2">
    <location>
        <begin position="506"/>
        <end position="517"/>
    </location>
</feature>
<feature type="coiled-coil region" evidence="1">
    <location>
        <begin position="1047"/>
        <end position="1088"/>
    </location>
</feature>
<dbReference type="PANTHER" id="PTHR18957">
    <property type="entry name" value="CENTLEIN"/>
    <property type="match status" value="1"/>
</dbReference>
<feature type="compositionally biased region" description="Basic residues" evidence="2">
    <location>
        <begin position="593"/>
        <end position="606"/>
    </location>
</feature>
<evidence type="ECO:0000313" key="4">
    <source>
        <dbReference type="Proteomes" id="UP001642483"/>
    </source>
</evidence>
<evidence type="ECO:0008006" key="5">
    <source>
        <dbReference type="Google" id="ProtNLM"/>
    </source>
</evidence>
<evidence type="ECO:0000313" key="3">
    <source>
        <dbReference type="EMBL" id="CAK8693998.1"/>
    </source>
</evidence>
<reference evidence="3 4" key="1">
    <citation type="submission" date="2024-02" db="EMBL/GenBank/DDBJ databases">
        <authorList>
            <person name="Daric V."/>
            <person name="Darras S."/>
        </authorList>
    </citation>
    <scope>NUCLEOTIDE SEQUENCE [LARGE SCALE GENOMIC DNA]</scope>
</reference>
<dbReference type="EMBL" id="CAWYQH010000141">
    <property type="protein sequence ID" value="CAK8693998.1"/>
    <property type="molecule type" value="Genomic_DNA"/>
</dbReference>
<dbReference type="Gene3D" id="1.20.58.130">
    <property type="match status" value="1"/>
</dbReference>